<organism evidence="1 3">
    <name type="scientific">Corynebacterium kutscheri</name>
    <dbReference type="NCBI Taxonomy" id="35755"/>
    <lineage>
        <taxon>Bacteria</taxon>
        <taxon>Bacillati</taxon>
        <taxon>Actinomycetota</taxon>
        <taxon>Actinomycetes</taxon>
        <taxon>Mycobacteriales</taxon>
        <taxon>Corynebacteriaceae</taxon>
        <taxon>Corynebacterium</taxon>
    </lineage>
</organism>
<evidence type="ECO:0008006" key="5">
    <source>
        <dbReference type="Google" id="ProtNLM"/>
    </source>
</evidence>
<dbReference type="Proteomes" id="UP000271380">
    <property type="component" value="Chromosome"/>
</dbReference>
<evidence type="ECO:0000313" key="3">
    <source>
        <dbReference type="Proteomes" id="UP000033457"/>
    </source>
</evidence>
<dbReference type="EMBL" id="CP011312">
    <property type="protein sequence ID" value="AKE40999.1"/>
    <property type="molecule type" value="Genomic_DNA"/>
</dbReference>
<proteinExistence type="predicted"/>
<keyword evidence="3" id="KW-1185">Reference proteome</keyword>
<dbReference type="KEGG" id="cku:UL82_03970"/>
<accession>A0A0F6TDK8</accession>
<sequence>MSAAGTKEVLDGLISPQPKATHLGFMPGNDFIAAADVVLSETGDLPVIPILPQRGIRGQIEASTMRLLPELPIEIGPRSWRLSARPHIVTHRLWDDQQRDFDQLEEAWGTLHAVGIAVLGPLSLATRIELANGHRAISDPGAVNDINEIFIGNLQEKFTYLHRIFGAQPHVIIQEPELDAIMTGSIKATTDFDHIHPMRNATERLHHTVAALSMSATCHMFSPLASLKTISAHVSIVSPHDYLSVKDKDNLAQLLAQKKQLGIQIAGLTKPRESAVFLAQLWDELGFPRTNLLHHIIYPRWQLDQFNLLEAAQVLAHAQKIAEILEKDVGDL</sequence>
<dbReference type="AlphaFoldDB" id="A0A0F6TDK8"/>
<dbReference type="EMBL" id="LR134377">
    <property type="protein sequence ID" value="VEH06884.1"/>
    <property type="molecule type" value="Genomic_DNA"/>
</dbReference>
<dbReference type="HOGENOM" id="CLU_065357_0_0_11"/>
<protein>
    <recommendedName>
        <fullName evidence="5">Methionine synthase II (Cobalamin-independent)</fullName>
    </recommendedName>
</protein>
<evidence type="ECO:0000313" key="1">
    <source>
        <dbReference type="EMBL" id="AKE40999.1"/>
    </source>
</evidence>
<dbReference type="Proteomes" id="UP000033457">
    <property type="component" value="Chromosome"/>
</dbReference>
<dbReference type="OrthoDB" id="5242426at2"/>
<evidence type="ECO:0000313" key="2">
    <source>
        <dbReference type="EMBL" id="VEH06884.1"/>
    </source>
</evidence>
<name>A0A0F6TDK8_9CORY</name>
<reference evidence="2 4" key="2">
    <citation type="submission" date="2018-12" db="EMBL/GenBank/DDBJ databases">
        <authorList>
            <consortium name="Pathogen Informatics"/>
        </authorList>
    </citation>
    <scope>NUCLEOTIDE SEQUENCE [LARGE SCALE GENOMIC DNA]</scope>
    <source>
        <strain evidence="2 4">NCTC949</strain>
    </source>
</reference>
<dbReference type="RefSeq" id="WP_046439102.1">
    <property type="nucleotide sequence ID" value="NZ_CP011312.1"/>
</dbReference>
<evidence type="ECO:0000313" key="4">
    <source>
        <dbReference type="Proteomes" id="UP000271380"/>
    </source>
</evidence>
<gene>
    <name evidence="2" type="ORF">NCTC949_01358</name>
    <name evidence="1" type="ORF">UL82_03970</name>
</gene>
<dbReference type="STRING" id="35755.UL82_03970"/>
<reference evidence="1 3" key="1">
    <citation type="journal article" date="2015" name="Genome Announc.">
        <title>Complete Genome Sequence of Corynebacterium kutscheri DSM 20755, a Corynebacterial Type Strain with Remarkably Low G+C Content of Chromosomal DNA.</title>
        <authorList>
            <person name="Ruckert C."/>
            <person name="Albersmeier A."/>
            <person name="Winkler A."/>
            <person name="Tauch A."/>
        </authorList>
    </citation>
    <scope>NUCLEOTIDE SEQUENCE [LARGE SCALE GENOMIC DNA]</scope>
    <source>
        <strain evidence="1 3">DSM 20755</strain>
    </source>
</reference>